<comment type="subcellular location">
    <subcellularLocation>
        <location evidence="1 7">Cell membrane</location>
        <topology evidence="1 7">Multi-pass membrane protein</topology>
    </subcellularLocation>
</comment>
<dbReference type="Pfam" id="PF05640">
    <property type="entry name" value="NKAIN"/>
    <property type="match status" value="1"/>
</dbReference>
<dbReference type="RefSeq" id="XP_040578108.1">
    <property type="nucleotide sequence ID" value="XM_040722174.2"/>
</dbReference>
<dbReference type="EMBL" id="HACA01002932">
    <property type="protein sequence ID" value="CDW20293.1"/>
    <property type="molecule type" value="Transcribed_RNA"/>
</dbReference>
<feature type="transmembrane region" description="Helical" evidence="7">
    <location>
        <begin position="66"/>
        <end position="90"/>
    </location>
</feature>
<evidence type="ECO:0000256" key="7">
    <source>
        <dbReference type="RuleBase" id="RU368041"/>
    </source>
</evidence>
<evidence type="ECO:0000256" key="2">
    <source>
        <dbReference type="ARBA" id="ARBA00006364"/>
    </source>
</evidence>
<sequence length="484" mass="55989">MENKSEYGISKSLICIVLILELFSSLERQVFDFLGYMWLPILANFINIILVILGIFGVFEKRTAYLVSYLVWTFFWISWNIFLICFYKNIGYLNNETQDLLSLGTGSFSWWFVNGVGCEAEYHFNTEDIINAKPTPYRPSNVKGCKMNYEDIEVCHAGIQIILGLLGMILGIIISIQTNKVTCHSSKSMYSIKYSPKIESNRRNQSSDSTTLQMTIRRMKRRHHTRNSRQLESQVRFNQPNQRNLKNIRNPRFISSPRHNYVVNPINRLIKEVGQKSNENKNTNSSNNQELNNSLFEYSRPNSLYGTMIVNEKEKVDRSPSRLTSYSNFHQQRKVLTENNNVPNVFTQDLLSPEEDLPLPPPPITQHFQQVPKPAQQCNNKNYYENVTGNKPTLTSNFQQSPSETYWDSKNLYAEFDKKNNAFLRKENGSIKVTDHEISGAIPKKSIQFNSLIDGEVCLQVPIDKKEHRNGCQCYICQHNLTAI</sequence>
<evidence type="ECO:0000256" key="4">
    <source>
        <dbReference type="ARBA" id="ARBA00022692"/>
    </source>
</evidence>
<feature type="transmembrane region" description="Helical" evidence="7">
    <location>
        <begin position="37"/>
        <end position="59"/>
    </location>
</feature>
<evidence type="ECO:0000256" key="5">
    <source>
        <dbReference type="ARBA" id="ARBA00022989"/>
    </source>
</evidence>
<dbReference type="RefSeq" id="XP_040578107.1">
    <property type="nucleotide sequence ID" value="XM_040722173.2"/>
</dbReference>
<feature type="transmembrane region" description="Helical" evidence="7">
    <location>
        <begin position="12"/>
        <end position="31"/>
    </location>
</feature>
<dbReference type="RefSeq" id="XP_040578109.1">
    <property type="nucleotide sequence ID" value="XM_040722175.2"/>
</dbReference>
<name>A0A0K2T2N1_LEPSM</name>
<feature type="transmembrane region" description="Helical" evidence="7">
    <location>
        <begin position="157"/>
        <end position="176"/>
    </location>
</feature>
<dbReference type="PANTHER" id="PTHR13084">
    <property type="entry name" value="T-CELL LYMPHOMA BREAKPOINT-ASSOCIATED TARGET 1-RELATED"/>
    <property type="match status" value="1"/>
</dbReference>
<dbReference type="GO" id="GO:0005886">
    <property type="term" value="C:plasma membrane"/>
    <property type="evidence" value="ECO:0007669"/>
    <property type="project" value="UniProtKB-SubCell"/>
</dbReference>
<dbReference type="InterPro" id="IPR008516">
    <property type="entry name" value="Na/K-Atpase_Interacting"/>
</dbReference>
<dbReference type="KEGG" id="lsm:121126824"/>
<reference evidence="8" key="1">
    <citation type="submission" date="2014-05" db="EMBL/GenBank/DDBJ databases">
        <authorList>
            <person name="Chronopoulou M."/>
        </authorList>
    </citation>
    <scope>NUCLEOTIDE SEQUENCE</scope>
    <source>
        <tissue evidence="8">Whole organism</tissue>
    </source>
</reference>
<keyword evidence="4 7" id="KW-0812">Transmembrane</keyword>
<accession>A0A0K2T2N1</accession>
<dbReference type="AlphaFoldDB" id="A0A0K2T2N1"/>
<dbReference type="OrthoDB" id="10050321at2759"/>
<dbReference type="GO" id="GO:0002028">
    <property type="term" value="P:regulation of sodium ion transport"/>
    <property type="evidence" value="ECO:0007669"/>
    <property type="project" value="UniProtKB-UniRule"/>
</dbReference>
<organism evidence="8">
    <name type="scientific">Lepeophtheirus salmonis</name>
    <name type="common">Salmon louse</name>
    <name type="synonym">Caligus salmonis</name>
    <dbReference type="NCBI Taxonomy" id="72036"/>
    <lineage>
        <taxon>Eukaryota</taxon>
        <taxon>Metazoa</taxon>
        <taxon>Ecdysozoa</taxon>
        <taxon>Arthropoda</taxon>
        <taxon>Crustacea</taxon>
        <taxon>Multicrustacea</taxon>
        <taxon>Hexanauplia</taxon>
        <taxon>Copepoda</taxon>
        <taxon>Siphonostomatoida</taxon>
        <taxon>Caligidae</taxon>
        <taxon>Lepeophtheirus</taxon>
    </lineage>
</organism>
<dbReference type="PANTHER" id="PTHR13084:SF6">
    <property type="entry name" value="SODIUM_POTASSIUM-TRANSPORTING ATPASE SUBUNIT BETA-1-INTERACTING PROTEIN"/>
    <property type="match status" value="1"/>
</dbReference>
<dbReference type="GeneID" id="121126824"/>
<keyword evidence="5 7" id="KW-1133">Transmembrane helix</keyword>
<keyword evidence="3 7" id="KW-1003">Cell membrane</keyword>
<evidence type="ECO:0000256" key="3">
    <source>
        <dbReference type="ARBA" id="ARBA00022475"/>
    </source>
</evidence>
<proteinExistence type="inferred from homology"/>
<evidence type="ECO:0000256" key="1">
    <source>
        <dbReference type="ARBA" id="ARBA00004651"/>
    </source>
</evidence>
<dbReference type="CTD" id="37979"/>
<evidence type="ECO:0000313" key="8">
    <source>
        <dbReference type="EMBL" id="CDW20293.1"/>
    </source>
</evidence>
<evidence type="ECO:0000256" key="6">
    <source>
        <dbReference type="ARBA" id="ARBA00023136"/>
    </source>
</evidence>
<comment type="similarity">
    <text evidence="2 7">Belongs to the NKAIN family.</text>
</comment>
<protein>
    <recommendedName>
        <fullName evidence="7">Sodium/potassium-transporting ATPase subunit beta-1-interacting protein</fullName>
        <shortName evidence="7">Na(+)/K(+)-transporting ATPase subunit beta-1-interacting protein</shortName>
    </recommendedName>
</protein>
<keyword evidence="6 7" id="KW-0472">Membrane</keyword>